<proteinExistence type="predicted"/>
<dbReference type="RefSeq" id="WP_098142722.1">
    <property type="nucleotide sequence ID" value="NZ_PDDV01000010.1"/>
</dbReference>
<dbReference type="EMBL" id="PDDV01000010">
    <property type="protein sequence ID" value="PEH74119.1"/>
    <property type="molecule type" value="Genomic_DNA"/>
</dbReference>
<name>A0A2A7U741_EDWTA</name>
<sequence length="108" mass="12169">MTSKIIIVLLSIGLIYSGKCIISLTNDLADIKQEFSDYRQQVDQQIQSIKSLDSTRHQLQGDYNHYQRKAIKDTAPAREKLVRDKPGLAEKAVNDSFKELMASIGGEE</sequence>
<dbReference type="Proteomes" id="UP000219788">
    <property type="component" value="Unassembled WGS sequence"/>
</dbReference>
<evidence type="ECO:0000313" key="2">
    <source>
        <dbReference type="Proteomes" id="UP000219788"/>
    </source>
</evidence>
<dbReference type="AlphaFoldDB" id="A0A2A7U741"/>
<accession>A0A2A7U741</accession>
<evidence type="ECO:0000313" key="1">
    <source>
        <dbReference type="EMBL" id="PEH74119.1"/>
    </source>
</evidence>
<gene>
    <name evidence="1" type="ORF">CRM76_02120</name>
</gene>
<comment type="caution">
    <text evidence="1">The sequence shown here is derived from an EMBL/GenBank/DDBJ whole genome shotgun (WGS) entry which is preliminary data.</text>
</comment>
<protein>
    <submittedName>
        <fullName evidence="1">Uncharacterized protein</fullName>
    </submittedName>
</protein>
<organism evidence="1 2">
    <name type="scientific">Edwardsiella tarda</name>
    <dbReference type="NCBI Taxonomy" id="636"/>
    <lineage>
        <taxon>Bacteria</taxon>
        <taxon>Pseudomonadati</taxon>
        <taxon>Pseudomonadota</taxon>
        <taxon>Gammaproteobacteria</taxon>
        <taxon>Enterobacterales</taxon>
        <taxon>Hafniaceae</taxon>
        <taxon>Edwardsiella</taxon>
    </lineage>
</organism>
<reference evidence="2" key="1">
    <citation type="submission" date="2017-09" db="EMBL/GenBank/DDBJ databases">
        <title>FDA dAtabase for Regulatory Grade micrObial Sequences (FDA-ARGOS): Supporting development and validation of Infectious Disease Dx tests.</title>
        <authorList>
            <person name="Goldberg B."/>
            <person name="Campos J."/>
            <person name="Tallon L."/>
            <person name="Sadzewicz L."/>
            <person name="Ott S."/>
            <person name="Zhao X."/>
            <person name="Nagaraj S."/>
            <person name="Vavikolanu K."/>
            <person name="Aluvathingal J."/>
            <person name="Nadendla S."/>
            <person name="Geyer C."/>
            <person name="Sichtig H."/>
        </authorList>
    </citation>
    <scope>NUCLEOTIDE SEQUENCE [LARGE SCALE GENOMIC DNA]</scope>
    <source>
        <strain evidence="2">FDAARGOS_370</strain>
    </source>
</reference>